<comment type="catalytic activity">
    <reaction evidence="1">
        <text>ATP + protein L-histidine = ADP + protein N-phospho-L-histidine.</text>
        <dbReference type="EC" id="2.7.13.3"/>
    </reaction>
</comment>
<evidence type="ECO:0000256" key="2">
    <source>
        <dbReference type="ARBA" id="ARBA00012438"/>
    </source>
</evidence>
<dbReference type="InterPro" id="IPR014710">
    <property type="entry name" value="RmlC-like_jellyroll"/>
</dbReference>
<dbReference type="PROSITE" id="PS50042">
    <property type="entry name" value="CNMP_BINDING_3"/>
    <property type="match status" value="1"/>
</dbReference>
<dbReference type="InterPro" id="IPR018490">
    <property type="entry name" value="cNMP-bd_dom_sf"/>
</dbReference>
<dbReference type="Gene3D" id="2.60.120.10">
    <property type="entry name" value="Jelly Rolls"/>
    <property type="match status" value="1"/>
</dbReference>
<dbReference type="EMBL" id="NIRR01000060">
    <property type="protein sequence ID" value="OWP61503.1"/>
    <property type="molecule type" value="Genomic_DNA"/>
</dbReference>
<evidence type="ECO:0000313" key="6">
    <source>
        <dbReference type="EMBL" id="OWP61503.1"/>
    </source>
</evidence>
<gene>
    <name evidence="6" type="ORF">CDA63_19120</name>
</gene>
<dbReference type="OrthoDB" id="9806995at2"/>
<dbReference type="InterPro" id="IPR036097">
    <property type="entry name" value="HisK_dim/P_sf"/>
</dbReference>
<comment type="caution">
    <text evidence="6">The sequence shown here is derived from an EMBL/GenBank/DDBJ whole genome shotgun (WGS) entry which is preliminary data.</text>
</comment>
<dbReference type="InterPro" id="IPR004358">
    <property type="entry name" value="Sig_transdc_His_kin-like_C"/>
</dbReference>
<reference evidence="6 7" key="1">
    <citation type="submission" date="2017-06" db="EMBL/GenBank/DDBJ databases">
        <title>Hymenobacter amundsenii sp. nov. isolated from regoliths in Antarctica.</title>
        <authorList>
            <person name="Sedlacek I."/>
            <person name="Kralova S."/>
            <person name="Pantucek R."/>
            <person name="Svec P."/>
            <person name="Holochova P."/>
            <person name="Stankova E."/>
            <person name="Vrbovska V."/>
            <person name="Busse H.-J."/>
        </authorList>
    </citation>
    <scope>NUCLEOTIDE SEQUENCE [LARGE SCALE GENOMIC DNA]</scope>
    <source>
        <strain evidence="6 7">CCM 8682</strain>
    </source>
</reference>
<dbReference type="PANTHER" id="PTHR43065:SF48">
    <property type="entry name" value="HISTIDINE KINASE"/>
    <property type="match status" value="1"/>
</dbReference>
<organism evidence="6 7">
    <name type="scientific">Hymenobacter amundsenii</name>
    <dbReference type="NCBI Taxonomy" id="2006685"/>
    <lineage>
        <taxon>Bacteria</taxon>
        <taxon>Pseudomonadati</taxon>
        <taxon>Bacteroidota</taxon>
        <taxon>Cytophagia</taxon>
        <taxon>Cytophagales</taxon>
        <taxon>Hymenobacteraceae</taxon>
        <taxon>Hymenobacter</taxon>
    </lineage>
</organism>
<dbReference type="InterPro" id="IPR003594">
    <property type="entry name" value="HATPase_dom"/>
</dbReference>
<keyword evidence="3" id="KW-0597">Phosphoprotein</keyword>
<evidence type="ECO:0000259" key="4">
    <source>
        <dbReference type="PROSITE" id="PS50042"/>
    </source>
</evidence>
<dbReference type="InterPro" id="IPR003661">
    <property type="entry name" value="HisK_dim/P_dom"/>
</dbReference>
<dbReference type="Gene3D" id="3.30.565.10">
    <property type="entry name" value="Histidine kinase-like ATPase, C-terminal domain"/>
    <property type="match status" value="1"/>
</dbReference>
<evidence type="ECO:0000256" key="1">
    <source>
        <dbReference type="ARBA" id="ARBA00000085"/>
    </source>
</evidence>
<dbReference type="Proteomes" id="UP000197277">
    <property type="component" value="Unassembled WGS sequence"/>
</dbReference>
<evidence type="ECO:0000256" key="3">
    <source>
        <dbReference type="ARBA" id="ARBA00022553"/>
    </source>
</evidence>
<dbReference type="GO" id="GO:0000155">
    <property type="term" value="F:phosphorelay sensor kinase activity"/>
    <property type="evidence" value="ECO:0007669"/>
    <property type="project" value="InterPro"/>
</dbReference>
<dbReference type="SMART" id="SM00387">
    <property type="entry name" value="HATPase_c"/>
    <property type="match status" value="1"/>
</dbReference>
<dbReference type="PRINTS" id="PR00344">
    <property type="entry name" value="BCTRLSENSOR"/>
</dbReference>
<accession>A0A246FG37</accession>
<name>A0A246FG37_9BACT</name>
<dbReference type="InterPro" id="IPR000595">
    <property type="entry name" value="cNMP-bd_dom"/>
</dbReference>
<dbReference type="PANTHER" id="PTHR43065">
    <property type="entry name" value="SENSOR HISTIDINE KINASE"/>
    <property type="match status" value="1"/>
</dbReference>
<keyword evidence="7" id="KW-1185">Reference proteome</keyword>
<dbReference type="Pfam" id="PF00512">
    <property type="entry name" value="HisKA"/>
    <property type="match status" value="1"/>
</dbReference>
<dbReference type="CDD" id="cd00082">
    <property type="entry name" value="HisKA"/>
    <property type="match status" value="1"/>
</dbReference>
<evidence type="ECO:0000313" key="7">
    <source>
        <dbReference type="Proteomes" id="UP000197277"/>
    </source>
</evidence>
<dbReference type="InterPro" id="IPR005467">
    <property type="entry name" value="His_kinase_dom"/>
</dbReference>
<dbReference type="CDD" id="cd00038">
    <property type="entry name" value="CAP_ED"/>
    <property type="match status" value="1"/>
</dbReference>
<dbReference type="Pfam" id="PF02518">
    <property type="entry name" value="HATPase_c"/>
    <property type="match status" value="1"/>
</dbReference>
<dbReference type="PROSITE" id="PS50109">
    <property type="entry name" value="HIS_KIN"/>
    <property type="match status" value="1"/>
</dbReference>
<dbReference type="SUPFAM" id="SSF55874">
    <property type="entry name" value="ATPase domain of HSP90 chaperone/DNA topoisomerase II/histidine kinase"/>
    <property type="match status" value="1"/>
</dbReference>
<feature type="domain" description="Cyclic nucleotide-binding" evidence="4">
    <location>
        <begin position="46"/>
        <end position="164"/>
    </location>
</feature>
<proteinExistence type="predicted"/>
<protein>
    <recommendedName>
        <fullName evidence="2">histidine kinase</fullName>
        <ecNumber evidence="2">2.7.13.3</ecNumber>
    </recommendedName>
</protein>
<dbReference type="InterPro" id="IPR036890">
    <property type="entry name" value="HATPase_C_sf"/>
</dbReference>
<dbReference type="SUPFAM" id="SSF51206">
    <property type="entry name" value="cAMP-binding domain-like"/>
    <property type="match status" value="1"/>
</dbReference>
<dbReference type="AlphaFoldDB" id="A0A246FG37"/>
<evidence type="ECO:0000259" key="5">
    <source>
        <dbReference type="PROSITE" id="PS50109"/>
    </source>
</evidence>
<dbReference type="EC" id="2.7.13.3" evidence="2"/>
<sequence length="492" mass="53077">MLLLPMEANALGNSSICSKLTLTQPRAAARLLMLPELPDILAEFPLFTAVPRPQLVWFVAASSVRELAAGEQLLGPGEAIEHTYVLLHGSIHLFEPLRPAVDVLLLEPGGTTGYLPFSRIKTAGVVMQASEPSAVLAFPKSRTQELAAQHFELTQALVSVMTTRARETTAQQQQNEKMMALGKLSAGLAHELNNPIAALASTTEALRRQAVGLPTVVRQLLALVATPAHADAAANVFVAQPAAPSSRLALAALEDELTDWLDEREVPEAGPLAELLAERGVTEAALDRLAAQVPAAALAPLLRWASAHEQTLRLLNEAREASSRVTQLIRSVKVYTHMDQAPDKVAVDLHEGLRNTLALLAHKFRQLDVRLEEQYEPELPPVPLLVGEMNQVWTNLLDNALDAVEGVAGATVRVQTRHDRDFAQVLISDNGGGIPPDVQARIFDPFFTTKAPGRGTGLGLDVVQRIVRQHGGSVKMTSQPGRTAFEVCLPIK</sequence>
<dbReference type="Gene3D" id="1.10.287.130">
    <property type="match status" value="1"/>
</dbReference>
<feature type="domain" description="Histidine kinase" evidence="5">
    <location>
        <begin position="294"/>
        <end position="492"/>
    </location>
</feature>
<dbReference type="SUPFAM" id="SSF47384">
    <property type="entry name" value="Homodimeric domain of signal transducing histidine kinase"/>
    <property type="match status" value="1"/>
</dbReference>